<dbReference type="AlphaFoldDB" id="A0A919U7X8"/>
<feature type="region of interest" description="Disordered" evidence="1">
    <location>
        <begin position="62"/>
        <end position="85"/>
    </location>
</feature>
<keyword evidence="2" id="KW-1133">Transmembrane helix</keyword>
<name>A0A919U7X8_9CELL</name>
<evidence type="ECO:0000313" key="4">
    <source>
        <dbReference type="Proteomes" id="UP000642125"/>
    </source>
</evidence>
<comment type="caution">
    <text evidence="3">The sequence shown here is derived from an EMBL/GenBank/DDBJ whole genome shotgun (WGS) entry which is preliminary data.</text>
</comment>
<evidence type="ECO:0000256" key="1">
    <source>
        <dbReference type="SAM" id="MobiDB-lite"/>
    </source>
</evidence>
<sequence length="85" mass="8266">MRSSSADRGPAAGAAGEAPLLGRWARLVLGTVLVAGAVLGTATGFASAKFGDQTSVSIRITITPTDGPAPSPAPTATLGEPAPLP</sequence>
<accession>A0A919U7X8</accession>
<reference evidence="3" key="1">
    <citation type="submission" date="2021-01" db="EMBL/GenBank/DDBJ databases">
        <title>Whole genome shotgun sequence of Cellulomonas pakistanensis NBRC 110800.</title>
        <authorList>
            <person name="Komaki H."/>
            <person name="Tamura T."/>
        </authorList>
    </citation>
    <scope>NUCLEOTIDE SEQUENCE</scope>
    <source>
        <strain evidence="3">NBRC 110800</strain>
    </source>
</reference>
<dbReference type="Proteomes" id="UP000642125">
    <property type="component" value="Unassembled WGS sequence"/>
</dbReference>
<keyword evidence="2" id="KW-0472">Membrane</keyword>
<evidence type="ECO:0000256" key="2">
    <source>
        <dbReference type="SAM" id="Phobius"/>
    </source>
</evidence>
<gene>
    <name evidence="3" type="ORF">Cpa01nite_28180</name>
</gene>
<proteinExistence type="predicted"/>
<evidence type="ECO:0000313" key="3">
    <source>
        <dbReference type="EMBL" id="GIG37437.1"/>
    </source>
</evidence>
<organism evidence="3 4">
    <name type="scientific">Cellulomonas pakistanensis</name>
    <dbReference type="NCBI Taxonomy" id="992287"/>
    <lineage>
        <taxon>Bacteria</taxon>
        <taxon>Bacillati</taxon>
        <taxon>Actinomycetota</taxon>
        <taxon>Actinomycetes</taxon>
        <taxon>Micrococcales</taxon>
        <taxon>Cellulomonadaceae</taxon>
        <taxon>Cellulomonas</taxon>
    </lineage>
</organism>
<dbReference type="EMBL" id="BONO01000023">
    <property type="protein sequence ID" value="GIG37437.1"/>
    <property type="molecule type" value="Genomic_DNA"/>
</dbReference>
<protein>
    <submittedName>
        <fullName evidence="3">Uncharacterized protein</fullName>
    </submittedName>
</protein>
<keyword evidence="2" id="KW-0812">Transmembrane</keyword>
<keyword evidence="4" id="KW-1185">Reference proteome</keyword>
<dbReference type="RefSeq" id="WP_203669431.1">
    <property type="nucleotide sequence ID" value="NZ_BONO01000023.1"/>
</dbReference>
<feature type="transmembrane region" description="Helical" evidence="2">
    <location>
        <begin position="27"/>
        <end position="48"/>
    </location>
</feature>